<comment type="similarity">
    <text evidence="2 10">Belongs to the MscL family.</text>
</comment>
<gene>
    <name evidence="12" type="primary">mscL_1</name>
    <name evidence="10" type="synonym">mscL</name>
    <name evidence="12" type="ORF">B7C42_06109</name>
</gene>
<feature type="region of interest" description="Disordered" evidence="11">
    <location>
        <begin position="126"/>
        <end position="151"/>
    </location>
</feature>
<dbReference type="Gene3D" id="1.10.1200.120">
    <property type="entry name" value="Large-conductance mechanosensitive channel, MscL, domain 1"/>
    <property type="match status" value="1"/>
</dbReference>
<keyword evidence="8 10" id="KW-0472">Membrane</keyword>
<comment type="caution">
    <text evidence="12">The sequence shown here is derived from an EMBL/GenBank/DDBJ whole genome shotgun (WGS) entry which is preliminary data.</text>
</comment>
<feature type="compositionally biased region" description="Basic and acidic residues" evidence="11">
    <location>
        <begin position="131"/>
        <end position="151"/>
    </location>
</feature>
<evidence type="ECO:0000256" key="1">
    <source>
        <dbReference type="ARBA" id="ARBA00004651"/>
    </source>
</evidence>
<dbReference type="SUPFAM" id="SSF81330">
    <property type="entry name" value="Gated mechanosensitive channel"/>
    <property type="match status" value="1"/>
</dbReference>
<proteinExistence type="inferred from homology"/>
<evidence type="ECO:0000256" key="6">
    <source>
        <dbReference type="ARBA" id="ARBA00022989"/>
    </source>
</evidence>
<dbReference type="AlphaFoldDB" id="A0A231GYT1"/>
<protein>
    <recommendedName>
        <fullName evidence="10">Large-conductance mechanosensitive channel</fullName>
    </recommendedName>
</protein>
<comment type="function">
    <text evidence="10">Channel that opens in response to stretch forces in the membrane lipid bilayer. May participate in the regulation of osmotic pressure changes within the cell.</text>
</comment>
<dbReference type="PANTHER" id="PTHR30266:SF2">
    <property type="entry name" value="LARGE-CONDUCTANCE MECHANOSENSITIVE CHANNEL"/>
    <property type="match status" value="1"/>
</dbReference>
<evidence type="ECO:0000256" key="9">
    <source>
        <dbReference type="ARBA" id="ARBA00023303"/>
    </source>
</evidence>
<dbReference type="EMBL" id="NGAF01000017">
    <property type="protein sequence ID" value="OXR41767.1"/>
    <property type="molecule type" value="Genomic_DNA"/>
</dbReference>
<dbReference type="GO" id="GO:0008381">
    <property type="term" value="F:mechanosensitive monoatomic ion channel activity"/>
    <property type="evidence" value="ECO:0007669"/>
    <property type="project" value="UniProtKB-UniRule"/>
</dbReference>
<dbReference type="Proteomes" id="UP000215506">
    <property type="component" value="Unassembled WGS sequence"/>
</dbReference>
<evidence type="ECO:0000256" key="3">
    <source>
        <dbReference type="ARBA" id="ARBA00022448"/>
    </source>
</evidence>
<keyword evidence="13" id="KW-1185">Reference proteome</keyword>
<comment type="subcellular location">
    <subcellularLocation>
        <location evidence="1 10">Cell membrane</location>
        <topology evidence="1 10">Multi-pass membrane protein</topology>
    </subcellularLocation>
</comment>
<sequence length="151" mass="16384">MLKGFRDFLLRGNVIDLAVAVVIGTAFTAVVTAIVTGIVNPLLDLFGGANEHGWGFYLDSSKPSTFIALGPIVTAVVNFILIAAILYFILVLPAGRLMKRYGTEKEAVMTEVELLTEIRDLLSEGSKSAGGRHEFADVDSLRRQGDTQRSR</sequence>
<dbReference type="HAMAP" id="MF_00115">
    <property type="entry name" value="MscL"/>
    <property type="match status" value="1"/>
</dbReference>
<dbReference type="InterPro" id="IPR001185">
    <property type="entry name" value="MS_channel"/>
</dbReference>
<dbReference type="PROSITE" id="PS01327">
    <property type="entry name" value="MSCL"/>
    <property type="match status" value="1"/>
</dbReference>
<accession>A0A231GYT1</accession>
<keyword evidence="6 10" id="KW-1133">Transmembrane helix</keyword>
<evidence type="ECO:0000256" key="8">
    <source>
        <dbReference type="ARBA" id="ARBA00023136"/>
    </source>
</evidence>
<dbReference type="InterPro" id="IPR037673">
    <property type="entry name" value="MSC/AndL"/>
</dbReference>
<evidence type="ECO:0000313" key="13">
    <source>
        <dbReference type="Proteomes" id="UP000215506"/>
    </source>
</evidence>
<feature type="transmembrane region" description="Helical" evidence="10">
    <location>
        <begin position="66"/>
        <end position="90"/>
    </location>
</feature>
<keyword evidence="7 10" id="KW-0406">Ion transport</keyword>
<evidence type="ECO:0000256" key="7">
    <source>
        <dbReference type="ARBA" id="ARBA00023065"/>
    </source>
</evidence>
<evidence type="ECO:0000256" key="10">
    <source>
        <dbReference type="HAMAP-Rule" id="MF_00115"/>
    </source>
</evidence>
<evidence type="ECO:0000256" key="5">
    <source>
        <dbReference type="ARBA" id="ARBA00022692"/>
    </source>
</evidence>
<feature type="transmembrane region" description="Helical" evidence="10">
    <location>
        <begin position="12"/>
        <end position="39"/>
    </location>
</feature>
<dbReference type="GO" id="GO:0005886">
    <property type="term" value="C:plasma membrane"/>
    <property type="evidence" value="ECO:0007669"/>
    <property type="project" value="UniProtKB-SubCell"/>
</dbReference>
<evidence type="ECO:0000256" key="11">
    <source>
        <dbReference type="SAM" id="MobiDB-lite"/>
    </source>
</evidence>
<dbReference type="PANTHER" id="PTHR30266">
    <property type="entry name" value="MECHANOSENSITIVE CHANNEL MSCL"/>
    <property type="match status" value="1"/>
</dbReference>
<reference evidence="12 13" key="1">
    <citation type="submission" date="2017-07" db="EMBL/GenBank/DDBJ databases">
        <title>First draft Genome Sequence of Nocardia cerradoensis isolated from human infection.</title>
        <authorList>
            <person name="Carrasco G."/>
        </authorList>
    </citation>
    <scope>NUCLEOTIDE SEQUENCE [LARGE SCALE GENOMIC DNA]</scope>
    <source>
        <strain evidence="12 13">CNM20130759</strain>
    </source>
</reference>
<keyword evidence="4 10" id="KW-1003">Cell membrane</keyword>
<evidence type="ECO:0000256" key="4">
    <source>
        <dbReference type="ARBA" id="ARBA00022475"/>
    </source>
</evidence>
<dbReference type="Pfam" id="PF01741">
    <property type="entry name" value="MscL"/>
    <property type="match status" value="1"/>
</dbReference>
<keyword evidence="3 10" id="KW-0813">Transport</keyword>
<name>A0A231GYT1_9NOCA</name>
<evidence type="ECO:0000256" key="2">
    <source>
        <dbReference type="ARBA" id="ARBA00007254"/>
    </source>
</evidence>
<dbReference type="PRINTS" id="PR01264">
    <property type="entry name" value="MECHCHANNEL"/>
</dbReference>
<organism evidence="12 13">
    <name type="scientific">Nocardia cerradoensis</name>
    <dbReference type="NCBI Taxonomy" id="85688"/>
    <lineage>
        <taxon>Bacteria</taxon>
        <taxon>Bacillati</taxon>
        <taxon>Actinomycetota</taxon>
        <taxon>Actinomycetes</taxon>
        <taxon>Mycobacteriales</taxon>
        <taxon>Nocardiaceae</taxon>
        <taxon>Nocardia</taxon>
    </lineage>
</organism>
<dbReference type="RefSeq" id="WP_039780813.1">
    <property type="nucleotide sequence ID" value="NZ_JAAXOR010000004.1"/>
</dbReference>
<keyword evidence="5 10" id="KW-0812">Transmembrane</keyword>
<keyword evidence="9 10" id="KW-0407">Ion channel</keyword>
<comment type="subunit">
    <text evidence="10">Homopentamer.</text>
</comment>
<dbReference type="InterPro" id="IPR019823">
    <property type="entry name" value="Mechanosensitive_channel_CS"/>
</dbReference>
<dbReference type="NCBIfam" id="TIGR00220">
    <property type="entry name" value="mscL"/>
    <property type="match status" value="1"/>
</dbReference>
<evidence type="ECO:0000313" key="12">
    <source>
        <dbReference type="EMBL" id="OXR41767.1"/>
    </source>
</evidence>
<dbReference type="InterPro" id="IPR036019">
    <property type="entry name" value="MscL_channel"/>
</dbReference>